<dbReference type="PANTHER" id="PTHR31890">
    <property type="entry name" value="PLANT INVERTASE/PECTIN METHYLESTERASE INHIBITOR SUPERFAMILY PROTEIN"/>
    <property type="match status" value="1"/>
</dbReference>
<dbReference type="Gene3D" id="1.20.140.40">
    <property type="entry name" value="Invertase/pectin methylesterase inhibitor family protein"/>
    <property type="match status" value="1"/>
</dbReference>
<reference evidence="2" key="1">
    <citation type="submission" date="2020-07" db="EMBL/GenBank/DDBJ databases">
        <title>Ethylene signaling mediates host invasion by parasitic plants.</title>
        <authorList>
            <person name="Yoshida S."/>
        </authorList>
    </citation>
    <scope>NUCLEOTIDE SEQUENCE</scope>
    <source>
        <strain evidence="2">Okayama</strain>
    </source>
</reference>
<accession>A0A830BJ97</accession>
<dbReference type="InterPro" id="IPR035513">
    <property type="entry name" value="Invertase/methylesterase_inhib"/>
</dbReference>
<proteinExistence type="predicted"/>
<organism evidence="2 3">
    <name type="scientific">Phtheirospermum japonicum</name>
    <dbReference type="NCBI Taxonomy" id="374723"/>
    <lineage>
        <taxon>Eukaryota</taxon>
        <taxon>Viridiplantae</taxon>
        <taxon>Streptophyta</taxon>
        <taxon>Embryophyta</taxon>
        <taxon>Tracheophyta</taxon>
        <taxon>Spermatophyta</taxon>
        <taxon>Magnoliopsida</taxon>
        <taxon>eudicotyledons</taxon>
        <taxon>Gunneridae</taxon>
        <taxon>Pentapetalae</taxon>
        <taxon>asterids</taxon>
        <taxon>lamiids</taxon>
        <taxon>Lamiales</taxon>
        <taxon>Orobanchaceae</taxon>
        <taxon>Orobanchaceae incertae sedis</taxon>
        <taxon>Phtheirospermum</taxon>
    </lineage>
</organism>
<name>A0A830BJ97_9LAMI</name>
<dbReference type="Proteomes" id="UP000653305">
    <property type="component" value="Unassembled WGS sequence"/>
</dbReference>
<dbReference type="GO" id="GO:0004857">
    <property type="term" value="F:enzyme inhibitor activity"/>
    <property type="evidence" value="ECO:0007669"/>
    <property type="project" value="InterPro"/>
</dbReference>
<evidence type="ECO:0000313" key="2">
    <source>
        <dbReference type="EMBL" id="GFP86926.1"/>
    </source>
</evidence>
<dbReference type="AlphaFoldDB" id="A0A830BJ97"/>
<protein>
    <recommendedName>
        <fullName evidence="1">Pectinesterase inhibitor domain-containing protein</fullName>
    </recommendedName>
</protein>
<dbReference type="SMART" id="SM00856">
    <property type="entry name" value="PMEI"/>
    <property type="match status" value="1"/>
</dbReference>
<dbReference type="Pfam" id="PF04043">
    <property type="entry name" value="PMEI"/>
    <property type="match status" value="1"/>
</dbReference>
<dbReference type="PANTHER" id="PTHR31890:SF9">
    <property type="entry name" value="PLANT INVERTASE_PECTIN METHYLESTERASE INHIBITOR SUPERFAMILY PROTEIN"/>
    <property type="match status" value="1"/>
</dbReference>
<sequence>MFNINVISSSNTLIEQACSNSRLRFKLRICIQILESHQQIISANNFYDLSIAIMQSGISSSTNTRTHVKNLLKEPTLGPNLKDALQDCKSAYNGIILAFNMALNEVRGKEYDGATYDLLIGSTDGFKRCLNDVAAGKIKDSMILSGNDVALIYAFSAYQAIDSITSKSQPRGQIN</sequence>
<dbReference type="OrthoDB" id="903589at2759"/>
<comment type="caution">
    <text evidence="2">The sequence shown here is derived from an EMBL/GenBank/DDBJ whole genome shotgun (WGS) entry which is preliminary data.</text>
</comment>
<evidence type="ECO:0000313" key="3">
    <source>
        <dbReference type="Proteomes" id="UP000653305"/>
    </source>
</evidence>
<dbReference type="EMBL" id="BMAC01000134">
    <property type="protein sequence ID" value="GFP86926.1"/>
    <property type="molecule type" value="Genomic_DNA"/>
</dbReference>
<dbReference type="SUPFAM" id="SSF101148">
    <property type="entry name" value="Plant invertase/pectin methylesterase inhibitor"/>
    <property type="match status" value="1"/>
</dbReference>
<dbReference type="NCBIfam" id="TIGR01614">
    <property type="entry name" value="PME_inhib"/>
    <property type="match status" value="1"/>
</dbReference>
<keyword evidence="3" id="KW-1185">Reference proteome</keyword>
<dbReference type="CDD" id="cd15795">
    <property type="entry name" value="PMEI-Pla_a_1_like"/>
    <property type="match status" value="1"/>
</dbReference>
<dbReference type="InterPro" id="IPR034088">
    <property type="entry name" value="Pla_a_1-like"/>
</dbReference>
<dbReference type="InterPro" id="IPR006501">
    <property type="entry name" value="Pectinesterase_inhib_dom"/>
</dbReference>
<evidence type="ECO:0000259" key="1">
    <source>
        <dbReference type="SMART" id="SM00856"/>
    </source>
</evidence>
<feature type="domain" description="Pectinesterase inhibitor" evidence="1">
    <location>
        <begin position="9"/>
        <end position="151"/>
    </location>
</feature>
<gene>
    <name evidence="2" type="ORF">PHJA_000836400</name>
</gene>